<gene>
    <name evidence="2" type="ORF">CWATWH0003_4553</name>
</gene>
<dbReference type="AlphaFoldDB" id="G5JAU2"/>
<feature type="transmembrane region" description="Helical" evidence="1">
    <location>
        <begin position="64"/>
        <end position="85"/>
    </location>
</feature>
<dbReference type="Proteomes" id="UP000003477">
    <property type="component" value="Unassembled WGS sequence"/>
</dbReference>
<evidence type="ECO:0000256" key="1">
    <source>
        <dbReference type="SAM" id="Phobius"/>
    </source>
</evidence>
<protein>
    <submittedName>
        <fullName evidence="2">Uncharacterized protein</fullName>
    </submittedName>
</protein>
<keyword evidence="1" id="KW-0472">Membrane</keyword>
<dbReference type="PATRIC" id="fig|423471.3.peg.4260"/>
<sequence>MNNKNDKSEKPLISAEELDRIFDEGEEDILEYLDFSKARRPGLYLSKISENYQETIQSSKKNKLITSITMALLIASCILAISTFLDSDLDSEVYD</sequence>
<evidence type="ECO:0000313" key="3">
    <source>
        <dbReference type="Proteomes" id="UP000003477"/>
    </source>
</evidence>
<dbReference type="EMBL" id="AESD01000683">
    <property type="protein sequence ID" value="EHJ10660.1"/>
    <property type="molecule type" value="Genomic_DNA"/>
</dbReference>
<dbReference type="RefSeq" id="WP_007307289.1">
    <property type="nucleotide sequence ID" value="NZ_AESD01000683.1"/>
</dbReference>
<reference evidence="2 3" key="1">
    <citation type="journal article" date="2011" name="Front. Microbiol.">
        <title>Two Strains of Crocosphaera watsonii with Highly Conserved Genomes are Distinguished by Strain-Specific Features.</title>
        <authorList>
            <person name="Bench S.R."/>
            <person name="Ilikchyan I.N."/>
            <person name="Tripp H.J."/>
            <person name="Zehr J.P."/>
        </authorList>
    </citation>
    <scope>NUCLEOTIDE SEQUENCE [LARGE SCALE GENOMIC DNA]</scope>
    <source>
        <strain evidence="2 3">WH 0003</strain>
    </source>
</reference>
<evidence type="ECO:0000313" key="2">
    <source>
        <dbReference type="EMBL" id="EHJ10660.1"/>
    </source>
</evidence>
<keyword evidence="1" id="KW-0812">Transmembrane</keyword>
<dbReference type="GeneID" id="88767965"/>
<organism evidence="2 3">
    <name type="scientific">Crocosphaera watsonii WH 0003</name>
    <dbReference type="NCBI Taxonomy" id="423471"/>
    <lineage>
        <taxon>Bacteria</taxon>
        <taxon>Bacillati</taxon>
        <taxon>Cyanobacteriota</taxon>
        <taxon>Cyanophyceae</taxon>
        <taxon>Oscillatoriophycideae</taxon>
        <taxon>Chroococcales</taxon>
        <taxon>Aphanothecaceae</taxon>
        <taxon>Crocosphaera</taxon>
    </lineage>
</organism>
<accession>G5JAU2</accession>
<comment type="caution">
    <text evidence="2">The sequence shown here is derived from an EMBL/GenBank/DDBJ whole genome shotgun (WGS) entry which is preliminary data.</text>
</comment>
<keyword evidence="1" id="KW-1133">Transmembrane helix</keyword>
<name>G5JAU2_CROWT</name>
<proteinExistence type="predicted"/>